<dbReference type="GO" id="GO:0000973">
    <property type="term" value="P:post-transcriptional tethering of RNA polymerase II gene DNA at nuclear periphery"/>
    <property type="evidence" value="ECO:0007669"/>
    <property type="project" value="TreeGrafter"/>
</dbReference>
<evidence type="ECO:0000313" key="3">
    <source>
        <dbReference type="EMBL" id="GIL95313.1"/>
    </source>
</evidence>
<protein>
    <recommendedName>
        <fullName evidence="1">PCI domain-containing protein</fullName>
    </recommendedName>
</protein>
<dbReference type="InterPro" id="IPR045114">
    <property type="entry name" value="Csn12-like"/>
</dbReference>
<organism evidence="3 4">
    <name type="scientific">Volvox reticuliferus</name>
    <dbReference type="NCBI Taxonomy" id="1737510"/>
    <lineage>
        <taxon>Eukaryota</taxon>
        <taxon>Viridiplantae</taxon>
        <taxon>Chlorophyta</taxon>
        <taxon>core chlorophytes</taxon>
        <taxon>Chlorophyceae</taxon>
        <taxon>CS clade</taxon>
        <taxon>Chlamydomonadales</taxon>
        <taxon>Volvocaceae</taxon>
        <taxon>Volvox</taxon>
    </lineage>
</organism>
<dbReference type="EMBL" id="BNCQ01000002">
    <property type="protein sequence ID" value="GIL95313.1"/>
    <property type="molecule type" value="Genomic_DNA"/>
</dbReference>
<reference evidence="3" key="1">
    <citation type="journal article" date="2021" name="Proc. Natl. Acad. Sci. U.S.A.">
        <title>Three genomes in the algal genus Volvox reveal the fate of a haploid sex-determining region after a transition to homothallism.</title>
        <authorList>
            <person name="Yamamoto K."/>
            <person name="Hamaji T."/>
            <person name="Kawai-Toyooka H."/>
            <person name="Matsuzaki R."/>
            <person name="Takahashi F."/>
            <person name="Nishimura Y."/>
            <person name="Kawachi M."/>
            <person name="Noguchi H."/>
            <person name="Minakuchi Y."/>
            <person name="Umen J.G."/>
            <person name="Toyoda A."/>
            <person name="Nozaki H."/>
        </authorList>
    </citation>
    <scope>NUCLEOTIDE SEQUENCE</scope>
    <source>
        <strain evidence="3">NIES-3785</strain>
        <strain evidence="2">NIES-3786</strain>
    </source>
</reference>
<comment type="caution">
    <text evidence="3">The sequence shown here is derived from an EMBL/GenBank/DDBJ whole genome shotgun (WGS) entry which is preliminary data.</text>
</comment>
<dbReference type="Proteomes" id="UP000722791">
    <property type="component" value="Unassembled WGS sequence"/>
</dbReference>
<dbReference type="Pfam" id="PF01399">
    <property type="entry name" value="PCI"/>
    <property type="match status" value="1"/>
</dbReference>
<dbReference type="FunFam" id="1.10.10.10:FF:001238">
    <property type="entry name" value="PCI domain containing protein"/>
    <property type="match status" value="1"/>
</dbReference>
<evidence type="ECO:0000313" key="2">
    <source>
        <dbReference type="EMBL" id="GIL81754.1"/>
    </source>
</evidence>
<dbReference type="GO" id="GO:0006368">
    <property type="term" value="P:transcription elongation by RNA polymerase II"/>
    <property type="evidence" value="ECO:0007669"/>
    <property type="project" value="TreeGrafter"/>
</dbReference>
<dbReference type="InterPro" id="IPR000717">
    <property type="entry name" value="PCI_dom"/>
</dbReference>
<dbReference type="GO" id="GO:0003690">
    <property type="term" value="F:double-stranded DNA binding"/>
    <property type="evidence" value="ECO:0007669"/>
    <property type="project" value="InterPro"/>
</dbReference>
<gene>
    <name evidence="2" type="ORF">Vretifemale_10771</name>
    <name evidence="3" type="ORF">Vretimale_1374</name>
</gene>
<sequence length="412" mass="45336">MAQLSGYVHELASALKRKDGQRAAELLSTTSSAGLIAHQLASAGRPVPTGQLSAQLPEPWPDMVAAFLRCLVAQHNGERAVACKEFREGYAAALASMLNADKSTESEWLIPLALGAAATLKVLSSMADEELARKGAAANQLSECAISLQNFFRGLATSKSSQAKKDASVAVVCVMMKVYFKLNAINNCKQPLQQIELNRLFDNAKEAHKVTLRYYTGRLAAYDEDFHKADEHLTYAFEHCAVTSPNNIRRVLRYLIPVKMLLGILPSEGLLRQYGLLEYEPIRRAVKEGNLGLLLSSLESNQVRFIQSGTFLLLERLQLVVVRRLFRKVALVHAQLNPAKAHQVPLALLEAALQLQGIEKDPLELQCLMANLIFRKYIKGYLAYKSRVVVLAKTDAFPVLSAVQLADPLAAT</sequence>
<dbReference type="OrthoDB" id="10252687at2759"/>
<dbReference type="Proteomes" id="UP000747110">
    <property type="component" value="Unassembled WGS sequence"/>
</dbReference>
<dbReference type="SMART" id="SM00753">
    <property type="entry name" value="PAM"/>
    <property type="match status" value="1"/>
</dbReference>
<evidence type="ECO:0000259" key="1">
    <source>
        <dbReference type="PROSITE" id="PS50250"/>
    </source>
</evidence>
<dbReference type="AlphaFoldDB" id="A0A8J4D4B6"/>
<evidence type="ECO:0000313" key="5">
    <source>
        <dbReference type="Proteomes" id="UP000747110"/>
    </source>
</evidence>
<dbReference type="GO" id="GO:0070390">
    <property type="term" value="C:transcription export complex 2"/>
    <property type="evidence" value="ECO:0007669"/>
    <property type="project" value="TreeGrafter"/>
</dbReference>
<dbReference type="EMBL" id="BNCP01000022">
    <property type="protein sequence ID" value="GIL81754.1"/>
    <property type="molecule type" value="Genomic_DNA"/>
</dbReference>
<keyword evidence="5" id="KW-1185">Reference proteome</keyword>
<dbReference type="Gene3D" id="1.10.10.10">
    <property type="entry name" value="Winged helix-like DNA-binding domain superfamily/Winged helix DNA-binding domain"/>
    <property type="match status" value="1"/>
</dbReference>
<dbReference type="PANTHER" id="PTHR12732">
    <property type="entry name" value="UNCHARACTERIZED PROTEASOME COMPONENT REGION PCI-CONTAINING"/>
    <property type="match status" value="1"/>
</dbReference>
<evidence type="ECO:0000313" key="4">
    <source>
        <dbReference type="Proteomes" id="UP000722791"/>
    </source>
</evidence>
<name>A0A8J4D4B6_9CHLO</name>
<dbReference type="GO" id="GO:0003723">
    <property type="term" value="F:RNA binding"/>
    <property type="evidence" value="ECO:0007669"/>
    <property type="project" value="InterPro"/>
</dbReference>
<proteinExistence type="predicted"/>
<dbReference type="PROSITE" id="PS50250">
    <property type="entry name" value="PCI"/>
    <property type="match status" value="1"/>
</dbReference>
<dbReference type="GO" id="GO:0016973">
    <property type="term" value="P:poly(A)+ mRNA export from nucleus"/>
    <property type="evidence" value="ECO:0007669"/>
    <property type="project" value="TreeGrafter"/>
</dbReference>
<dbReference type="PANTHER" id="PTHR12732:SF0">
    <property type="entry name" value="PCI DOMAIN-CONTAINING PROTEIN 2"/>
    <property type="match status" value="1"/>
</dbReference>
<accession>A0A8J4D4B6</accession>
<dbReference type="InterPro" id="IPR036388">
    <property type="entry name" value="WH-like_DNA-bd_sf"/>
</dbReference>
<feature type="domain" description="PCI" evidence="1">
    <location>
        <begin position="210"/>
        <end position="396"/>
    </location>
</feature>